<dbReference type="SMART" id="SM00822">
    <property type="entry name" value="PKS_KR"/>
    <property type="match status" value="1"/>
</dbReference>
<reference evidence="4" key="1">
    <citation type="submission" date="2011-03" db="EMBL/GenBank/DDBJ databases">
        <authorList>
            <person name="Voget S."/>
            <person name="Streit W.R."/>
            <person name="Jaeger K.E."/>
            <person name="Daniel R."/>
        </authorList>
    </citation>
    <scope>NUCLEOTIDE SEQUENCE [LARGE SCALE GENOMIC DNA]</scope>
    <source>
        <strain evidence="4">PG1</strain>
    </source>
</reference>
<dbReference type="PANTHER" id="PTHR43975">
    <property type="entry name" value="ZGC:101858"/>
    <property type="match status" value="1"/>
</dbReference>
<dbReference type="Pfam" id="PF13561">
    <property type="entry name" value="adh_short_C2"/>
    <property type="match status" value="1"/>
</dbReference>
<evidence type="ECO:0000259" key="2">
    <source>
        <dbReference type="SMART" id="SM00822"/>
    </source>
</evidence>
<dbReference type="PRINTS" id="PR00081">
    <property type="entry name" value="GDHRDH"/>
</dbReference>
<comment type="similarity">
    <text evidence="1">Belongs to the short-chain dehydrogenases/reductases (SDR) family.</text>
</comment>
<dbReference type="Proteomes" id="UP000031838">
    <property type="component" value="Chromosome 1"/>
</dbReference>
<dbReference type="Gene3D" id="3.40.50.720">
    <property type="entry name" value="NAD(P)-binding Rossmann-like Domain"/>
    <property type="match status" value="1"/>
</dbReference>
<dbReference type="InterPro" id="IPR002347">
    <property type="entry name" value="SDR_fam"/>
</dbReference>
<reference evidence="3 4" key="2">
    <citation type="journal article" date="2016" name="Appl. Microbiol. Biotechnol.">
        <title>Mutations improving production and secretion of extracellular lipase by Burkholderia glumae PG1.</title>
        <authorList>
            <person name="Knapp A."/>
            <person name="Voget S."/>
            <person name="Gao R."/>
            <person name="Zaburannyi N."/>
            <person name="Krysciak D."/>
            <person name="Breuer M."/>
            <person name="Hauer B."/>
            <person name="Streit W.R."/>
            <person name="Muller R."/>
            <person name="Daniel R."/>
            <person name="Jaeger K.E."/>
        </authorList>
    </citation>
    <scope>NUCLEOTIDE SEQUENCE [LARGE SCALE GENOMIC DNA]</scope>
    <source>
        <strain evidence="3 4">PG1</strain>
    </source>
</reference>
<feature type="domain" description="Ketoreductase" evidence="2">
    <location>
        <begin position="6"/>
        <end position="171"/>
    </location>
</feature>
<dbReference type="HOGENOM" id="CLU_010194_1_0_4"/>
<dbReference type="SUPFAM" id="SSF51735">
    <property type="entry name" value="NAD(P)-binding Rossmann-fold domains"/>
    <property type="match status" value="1"/>
</dbReference>
<protein>
    <submittedName>
        <fullName evidence="3">Short-chain dehydrogenase/reductase SDR</fullName>
    </submittedName>
</protein>
<evidence type="ECO:0000313" key="4">
    <source>
        <dbReference type="Proteomes" id="UP000031838"/>
    </source>
</evidence>
<evidence type="ECO:0000256" key="1">
    <source>
        <dbReference type="ARBA" id="ARBA00006484"/>
    </source>
</evidence>
<dbReference type="CDD" id="cd05233">
    <property type="entry name" value="SDR_c"/>
    <property type="match status" value="1"/>
</dbReference>
<dbReference type="EMBL" id="CP002580">
    <property type="protein sequence ID" value="AJK44748.1"/>
    <property type="molecule type" value="Genomic_DNA"/>
</dbReference>
<evidence type="ECO:0000313" key="3">
    <source>
        <dbReference type="EMBL" id="AJK44748.1"/>
    </source>
</evidence>
<dbReference type="KEGG" id="bgp:BGL_1c01960"/>
<sequence length="248" mass="25396">MKLNGKVAFITGGTTGIGLETAKLFRAEGAKLAIVGANAQRLAAAGRELGGEALLLQADLRRVDEIERAVAATHEKFGRIDVVFANAGAGTVAPLEAITPAYLDDAVALNFSGTFFTIQKTAPLIPAGGSIIVTTSFLNAVGKPGLSILAALKAASRSLVRTLGAELAPRGIRVNAISPGAISTPFYGKMGLSDAQLSGVAAGLQQQIALRRFGEPAEVAKTALFLASDDASYTTGTELVVDGGLTQF</sequence>
<dbReference type="PANTHER" id="PTHR43975:SF2">
    <property type="entry name" value="EG:BACR7A4.14 PROTEIN-RELATED"/>
    <property type="match status" value="1"/>
</dbReference>
<dbReference type="AlphaFoldDB" id="A0A0B6RMY6"/>
<dbReference type="RefSeq" id="WP_042623594.1">
    <property type="nucleotide sequence ID" value="NZ_CP002580.1"/>
</dbReference>
<keyword evidence="4" id="KW-1185">Reference proteome</keyword>
<gene>
    <name evidence="3" type="ORF">BGL_1c01960</name>
</gene>
<organism evidence="3 4">
    <name type="scientific">Burkholderia plantarii</name>
    <dbReference type="NCBI Taxonomy" id="41899"/>
    <lineage>
        <taxon>Bacteria</taxon>
        <taxon>Pseudomonadati</taxon>
        <taxon>Pseudomonadota</taxon>
        <taxon>Betaproteobacteria</taxon>
        <taxon>Burkholderiales</taxon>
        <taxon>Burkholderiaceae</taxon>
        <taxon>Burkholderia</taxon>
    </lineage>
</organism>
<proteinExistence type="inferred from homology"/>
<name>A0A0B6RMY6_BURPL</name>
<accession>A0A0B6RMY6</accession>
<dbReference type="FunFam" id="3.40.50.720:FF:000084">
    <property type="entry name" value="Short-chain dehydrogenase reductase"/>
    <property type="match status" value="1"/>
</dbReference>
<dbReference type="InterPro" id="IPR057326">
    <property type="entry name" value="KR_dom"/>
</dbReference>
<dbReference type="OrthoDB" id="9803333at2"/>
<dbReference type="InterPro" id="IPR036291">
    <property type="entry name" value="NAD(P)-bd_dom_sf"/>
</dbReference>